<sequence>MDQAVNLWPLLGIAVVVAGFLLRFNPLLVVCAAGIVTGLAAGMMPLAILAKLGQGFMKTRNLTLILLLVLPVAGLMERHGLREQARDWIQGIRNATASRLLIAYLLVRELSAALGLTGLGGHPQMVRPILAPMTEGAWEKQHGELNPAQQQQLRAMCAATDNVGLFFGEDIFVAFGAVILMHTFLQENGVAAEPLHIALWGIPTALFAFIIHAARLMRLEHQLLRRSGAAPRLKEQHA</sequence>
<evidence type="ECO:0000313" key="2">
    <source>
        <dbReference type="EMBL" id="OHX11293.1"/>
    </source>
</evidence>
<dbReference type="Proteomes" id="UP000180088">
    <property type="component" value="Unassembled WGS sequence"/>
</dbReference>
<protein>
    <recommendedName>
        <fullName evidence="4">DUF969 domain-containing protein</fullName>
    </recommendedName>
</protein>
<evidence type="ECO:0000313" key="3">
    <source>
        <dbReference type="Proteomes" id="UP000180088"/>
    </source>
</evidence>
<dbReference type="InterPro" id="IPR010374">
    <property type="entry name" value="DUF969"/>
</dbReference>
<feature type="transmembrane region" description="Helical" evidence="1">
    <location>
        <begin position="6"/>
        <end position="22"/>
    </location>
</feature>
<organism evidence="2 3">
    <name type="scientific">Chromobacterium sphagni</name>
    <dbReference type="NCBI Taxonomy" id="1903179"/>
    <lineage>
        <taxon>Bacteria</taxon>
        <taxon>Pseudomonadati</taxon>
        <taxon>Pseudomonadota</taxon>
        <taxon>Betaproteobacteria</taxon>
        <taxon>Neisseriales</taxon>
        <taxon>Chromobacteriaceae</taxon>
        <taxon>Chromobacterium</taxon>
    </lineage>
</organism>
<dbReference type="EMBL" id="MKCS01000002">
    <property type="protein sequence ID" value="OHX11293.1"/>
    <property type="molecule type" value="Genomic_DNA"/>
</dbReference>
<accession>A0A1S1WWK7</accession>
<comment type="caution">
    <text evidence="2">The sequence shown here is derived from an EMBL/GenBank/DDBJ whole genome shotgun (WGS) entry which is preliminary data.</text>
</comment>
<feature type="transmembrane region" description="Helical" evidence="1">
    <location>
        <begin position="27"/>
        <end position="48"/>
    </location>
</feature>
<evidence type="ECO:0008006" key="4">
    <source>
        <dbReference type="Google" id="ProtNLM"/>
    </source>
</evidence>
<reference evidence="2 3" key="1">
    <citation type="submission" date="2016-09" db="EMBL/GenBank/DDBJ databases">
        <title>Chromobacterium muskegensis sp. nov., an insecticidal bacterium isolated from Sphagnum bogs.</title>
        <authorList>
            <person name="Sparks M.E."/>
            <person name="Blackburn M.B."/>
            <person name="Gundersen-Rindal D.E."/>
            <person name="Mitchell A."/>
            <person name="Farrar R."/>
            <person name="Kuhar D."/>
        </authorList>
    </citation>
    <scope>NUCLEOTIDE SEQUENCE [LARGE SCALE GENOMIC DNA]</scope>
    <source>
        <strain evidence="2 3">37-2</strain>
    </source>
</reference>
<keyword evidence="1" id="KW-0812">Transmembrane</keyword>
<keyword evidence="1" id="KW-0472">Membrane</keyword>
<dbReference type="AlphaFoldDB" id="A0A1S1WWK7"/>
<dbReference type="STRING" id="1903179.BI347_16540"/>
<dbReference type="OrthoDB" id="80065at2"/>
<feature type="transmembrane region" description="Helical" evidence="1">
    <location>
        <begin position="60"/>
        <end position="76"/>
    </location>
</feature>
<name>A0A1S1WWK7_9NEIS</name>
<feature type="transmembrane region" description="Helical" evidence="1">
    <location>
        <begin position="197"/>
        <end position="217"/>
    </location>
</feature>
<dbReference type="Pfam" id="PF06149">
    <property type="entry name" value="DUF969"/>
    <property type="match status" value="1"/>
</dbReference>
<keyword evidence="1" id="KW-1133">Transmembrane helix</keyword>
<feature type="transmembrane region" description="Helical" evidence="1">
    <location>
        <begin position="163"/>
        <end position="185"/>
    </location>
</feature>
<proteinExistence type="predicted"/>
<evidence type="ECO:0000256" key="1">
    <source>
        <dbReference type="SAM" id="Phobius"/>
    </source>
</evidence>
<dbReference type="RefSeq" id="WP_071116505.1">
    <property type="nucleotide sequence ID" value="NZ_MKCS01000002.1"/>
</dbReference>
<gene>
    <name evidence="2" type="ORF">BI347_16540</name>
</gene>